<dbReference type="RefSeq" id="WP_096711636.1">
    <property type="nucleotide sequence ID" value="NZ_OBDR01000002.1"/>
</dbReference>
<dbReference type="InterPro" id="IPR038257">
    <property type="entry name" value="CRISPR-assoc_Cas3_HD_sf"/>
</dbReference>
<sequence>MNSTIKAKSNGETLEEHTSKCLSVFSNLKEIYSELDQFTKYPYFYTDIFNALFFHDFGKAANGFQEALESKKSRWKYRHEILSVNFVDCLNNHDLDFTKAMVLTHHKNIDELWDYFEDEYSIGNNFEYKMEEIRNNLSSLNQLIAKYPQF</sequence>
<reference evidence="6" key="1">
    <citation type="submission" date="2017-09" db="EMBL/GenBank/DDBJ databases">
        <authorList>
            <person name="Varghese N."/>
            <person name="Submissions S."/>
        </authorList>
    </citation>
    <scope>NUCLEOTIDE SEQUENCE [LARGE SCALE GENOMIC DNA]</scope>
    <source>
        <strain evidence="6">WG-1MB</strain>
    </source>
</reference>
<dbReference type="EMBL" id="OBDR01000002">
    <property type="protein sequence ID" value="SNY03444.1"/>
    <property type="molecule type" value="Genomic_DNA"/>
</dbReference>
<proteinExistence type="predicted"/>
<dbReference type="Proteomes" id="UP000217726">
    <property type="component" value="Unassembled WGS sequence"/>
</dbReference>
<evidence type="ECO:0000256" key="3">
    <source>
        <dbReference type="ARBA" id="ARBA00023118"/>
    </source>
</evidence>
<organism evidence="5 6">
    <name type="scientific">Methanohalophilus euhalobius</name>
    <dbReference type="NCBI Taxonomy" id="51203"/>
    <lineage>
        <taxon>Archaea</taxon>
        <taxon>Methanobacteriati</taxon>
        <taxon>Methanobacteriota</taxon>
        <taxon>Stenosarchaea group</taxon>
        <taxon>Methanomicrobia</taxon>
        <taxon>Methanosarcinales</taxon>
        <taxon>Methanosarcinaceae</taxon>
        <taxon>Methanohalophilus</taxon>
    </lineage>
</organism>
<gene>
    <name evidence="5" type="ORF">SAMN06295989_10213</name>
</gene>
<keyword evidence="1" id="KW-0479">Metal-binding</keyword>
<evidence type="ECO:0000256" key="2">
    <source>
        <dbReference type="ARBA" id="ARBA00022801"/>
    </source>
</evidence>
<evidence type="ECO:0000313" key="5">
    <source>
        <dbReference type="EMBL" id="SNY03444.1"/>
    </source>
</evidence>
<evidence type="ECO:0000256" key="1">
    <source>
        <dbReference type="ARBA" id="ARBA00022723"/>
    </source>
</evidence>
<dbReference type="PROSITE" id="PS51643">
    <property type="entry name" value="HD_CAS3"/>
    <property type="match status" value="1"/>
</dbReference>
<dbReference type="InterPro" id="IPR006483">
    <property type="entry name" value="CRISPR-assoc_Cas3_HD"/>
</dbReference>
<dbReference type="Gene3D" id="1.10.3210.30">
    <property type="match status" value="1"/>
</dbReference>
<evidence type="ECO:0000313" key="6">
    <source>
        <dbReference type="Proteomes" id="UP000217726"/>
    </source>
</evidence>
<keyword evidence="3" id="KW-0051">Antiviral defense</keyword>
<dbReference type="GO" id="GO:0004519">
    <property type="term" value="F:endonuclease activity"/>
    <property type="evidence" value="ECO:0007669"/>
    <property type="project" value="UniProtKB-KW"/>
</dbReference>
<keyword evidence="5" id="KW-0540">Nuclease</keyword>
<dbReference type="NCBIfam" id="TIGR01596">
    <property type="entry name" value="cas3_HD"/>
    <property type="match status" value="1"/>
</dbReference>
<dbReference type="AlphaFoldDB" id="A0A285EYC8"/>
<dbReference type="CDD" id="cd09641">
    <property type="entry name" value="Cas3''_I"/>
    <property type="match status" value="1"/>
</dbReference>
<keyword evidence="6" id="KW-1185">Reference proteome</keyword>
<keyword evidence="2" id="KW-0378">Hydrolase</keyword>
<protein>
    <submittedName>
        <fullName evidence="5">CRISPR-associated endonuclease Cas3-HD</fullName>
    </submittedName>
</protein>
<name>A0A285EYC8_9EURY</name>
<evidence type="ECO:0000259" key="4">
    <source>
        <dbReference type="PROSITE" id="PS51643"/>
    </source>
</evidence>
<accession>A0A285EYC8</accession>
<feature type="domain" description="HD Cas3-type" evidence="4">
    <location>
        <begin position="7"/>
        <end position="150"/>
    </location>
</feature>
<dbReference type="GO" id="GO:0046872">
    <property type="term" value="F:metal ion binding"/>
    <property type="evidence" value="ECO:0007669"/>
    <property type="project" value="UniProtKB-KW"/>
</dbReference>
<dbReference type="GO" id="GO:0016787">
    <property type="term" value="F:hydrolase activity"/>
    <property type="evidence" value="ECO:0007669"/>
    <property type="project" value="UniProtKB-KW"/>
</dbReference>
<keyword evidence="5" id="KW-0255">Endonuclease</keyword>
<dbReference type="GO" id="GO:0051607">
    <property type="term" value="P:defense response to virus"/>
    <property type="evidence" value="ECO:0007669"/>
    <property type="project" value="UniProtKB-KW"/>
</dbReference>